<dbReference type="OrthoDB" id="5593419at2"/>
<accession>N9VDB7</accession>
<dbReference type="AlphaFoldDB" id="N9VDB7"/>
<reference evidence="2 3" key="1">
    <citation type="journal article" date="2013" name="Genome Announc.">
        <title>Draft Genome Sequence of the Aeromonas diversa Type Strain.</title>
        <authorList>
            <person name="Farfan M."/>
            <person name="Spataro N."/>
            <person name="Sanglas A."/>
            <person name="Albarral V."/>
            <person name="Loren J.G."/>
            <person name="Bosch E."/>
            <person name="Fuste M.C."/>
        </authorList>
    </citation>
    <scope>NUCLEOTIDE SEQUENCE [LARGE SCALE GENOMIC DNA]</scope>
    <source>
        <strain evidence="2 3">2478-85</strain>
    </source>
</reference>
<keyword evidence="3" id="KW-1185">Reference proteome</keyword>
<feature type="compositionally biased region" description="Pro residues" evidence="1">
    <location>
        <begin position="61"/>
        <end position="70"/>
    </location>
</feature>
<proteinExistence type="predicted"/>
<name>N9VDB7_9GAMM</name>
<dbReference type="RefSeq" id="WP_005348221.1">
    <property type="nucleotide sequence ID" value="NZ_APVG01000006.1"/>
</dbReference>
<evidence type="ECO:0000313" key="3">
    <source>
        <dbReference type="Proteomes" id="UP000023775"/>
    </source>
</evidence>
<gene>
    <name evidence="2" type="ORF">G114_03623</name>
</gene>
<dbReference type="EMBL" id="APVG01000006">
    <property type="protein sequence ID" value="ENY73207.1"/>
    <property type="molecule type" value="Genomic_DNA"/>
</dbReference>
<evidence type="ECO:0000256" key="1">
    <source>
        <dbReference type="SAM" id="MobiDB-lite"/>
    </source>
</evidence>
<dbReference type="PATRIC" id="fig|1268237.3.peg.711"/>
<dbReference type="eggNOG" id="COG3266">
    <property type="taxonomic scope" value="Bacteria"/>
</dbReference>
<organism evidence="2 3">
    <name type="scientific">Aeromonas diversa CDC 2478-85</name>
    <dbReference type="NCBI Taxonomy" id="1268237"/>
    <lineage>
        <taxon>Bacteria</taxon>
        <taxon>Pseudomonadati</taxon>
        <taxon>Pseudomonadota</taxon>
        <taxon>Gammaproteobacteria</taxon>
        <taxon>Aeromonadales</taxon>
        <taxon>Aeromonadaceae</taxon>
        <taxon>Aeromonas</taxon>
    </lineage>
</organism>
<evidence type="ECO:0000313" key="2">
    <source>
        <dbReference type="EMBL" id="ENY73207.1"/>
    </source>
</evidence>
<comment type="caution">
    <text evidence="2">The sequence shown here is derived from an EMBL/GenBank/DDBJ whole genome shotgun (WGS) entry which is preliminary data.</text>
</comment>
<feature type="region of interest" description="Disordered" evidence="1">
    <location>
        <begin position="32"/>
        <end position="72"/>
    </location>
</feature>
<protein>
    <submittedName>
        <fullName evidence="2">Uncharacterized protein</fullName>
    </submittedName>
</protein>
<dbReference type="Proteomes" id="UP000023775">
    <property type="component" value="Unassembled WGS sequence"/>
</dbReference>
<sequence length="272" mass="30910">MSRRLLILLLLLSLGTNGWLLLRPSAEPGAPLAQRQGEAAAPLLCPPPLATTGRAPALRSDPPPAQPEPPTAELEHAISEWSQSSDGSLLLERLYDAEQGSQLPRLFERLNLAEGIRPQINDLLRELYRLGFEAPQQYEARSQQIWQEISELTGPEAREQLEQELYNGDPYRLMELQGRLAERGSQLEPNQRHAMTRLMMEAHRHLNQSEPGDAASWLESQRLYTQEVLEQGRQLLNPAQYQVLSEMLELELLRQEVSVQMERIYRSVEPQG</sequence>